<dbReference type="EMBL" id="FPHC01000031">
    <property type="protein sequence ID" value="SFV54056.1"/>
    <property type="molecule type" value="Genomic_DNA"/>
</dbReference>
<accession>A0A1W1BKM7</accession>
<proteinExistence type="predicted"/>
<sequence length="52" mass="6471">MLRSFRAEHLKKAKWLLTRDLELAQERQNQIRHRPRKKRSIWSKIKSKLFGR</sequence>
<evidence type="ECO:0000313" key="1">
    <source>
        <dbReference type="EMBL" id="SFV54056.1"/>
    </source>
</evidence>
<reference evidence="1" key="1">
    <citation type="submission" date="2016-10" db="EMBL/GenBank/DDBJ databases">
        <authorList>
            <person name="de Groot N.N."/>
        </authorList>
    </citation>
    <scope>NUCLEOTIDE SEQUENCE</scope>
</reference>
<name>A0A1W1BKM7_9ZZZZ</name>
<organism evidence="1">
    <name type="scientific">hydrothermal vent metagenome</name>
    <dbReference type="NCBI Taxonomy" id="652676"/>
    <lineage>
        <taxon>unclassified sequences</taxon>
        <taxon>metagenomes</taxon>
        <taxon>ecological metagenomes</taxon>
    </lineage>
</organism>
<dbReference type="AlphaFoldDB" id="A0A1W1BKM7"/>
<gene>
    <name evidence="1" type="ORF">MNB_SV-6-101</name>
</gene>
<protein>
    <submittedName>
        <fullName evidence="1">Uncharacterized protein</fullName>
    </submittedName>
</protein>